<sequence>MATKTVLHRISQEKPEAGKSWTAKGDDTGKARVRKSPRLTNQNRTGSPQQNDSGSGFVKIGSDSDRRNHRTDTADHGAAISLTEKTQKAKEKWQRSDEAKKRMQERLKDSSLEGWQRRKIELKLKLGDSAWEPAKKIAVSSMEKIRLLNSEFPDVWTMKRLSDQFKVSQETIRRILKSKFRPTAAQIEKRELKRKENMSKFKRSDRDGRSRSGETRVPKNAKQSSV</sequence>
<dbReference type="Pfam" id="PF06413">
    <property type="entry name" value="Neugrin"/>
    <property type="match status" value="1"/>
</dbReference>
<evidence type="ECO:0000256" key="3">
    <source>
        <dbReference type="ARBA" id="ARBA00013566"/>
    </source>
</evidence>
<dbReference type="PANTHER" id="PTHR13475">
    <property type="entry name" value="NEUGRIN"/>
    <property type="match status" value="1"/>
</dbReference>
<dbReference type="PANTHER" id="PTHR13475:SF3">
    <property type="entry name" value="NEUGRIN"/>
    <property type="match status" value="1"/>
</dbReference>
<dbReference type="GO" id="GO:0005634">
    <property type="term" value="C:nucleus"/>
    <property type="evidence" value="ECO:0007669"/>
    <property type="project" value="TreeGrafter"/>
</dbReference>
<reference evidence="5" key="1">
    <citation type="submission" date="2022-07" db="EMBL/GenBank/DDBJ databases">
        <title>Phylogenomic reconstructions and comparative analyses of Kickxellomycotina fungi.</title>
        <authorList>
            <person name="Reynolds N.K."/>
            <person name="Stajich J.E."/>
            <person name="Barry K."/>
            <person name="Grigoriev I.V."/>
            <person name="Crous P."/>
            <person name="Smith M.E."/>
        </authorList>
    </citation>
    <scope>NUCLEOTIDE SEQUENCE</scope>
    <source>
        <strain evidence="5">BCRC 34489</strain>
    </source>
</reference>
<organism evidence="5 6">
    <name type="scientific">Coemansia interrupta</name>
    <dbReference type="NCBI Taxonomy" id="1126814"/>
    <lineage>
        <taxon>Eukaryota</taxon>
        <taxon>Fungi</taxon>
        <taxon>Fungi incertae sedis</taxon>
        <taxon>Zoopagomycota</taxon>
        <taxon>Kickxellomycotina</taxon>
        <taxon>Kickxellomycetes</taxon>
        <taxon>Kickxellales</taxon>
        <taxon>Kickxellaceae</taxon>
        <taxon>Coemansia</taxon>
    </lineage>
</organism>
<dbReference type="Proteomes" id="UP001140172">
    <property type="component" value="Unassembled WGS sequence"/>
</dbReference>
<dbReference type="EMBL" id="JANBUM010000387">
    <property type="protein sequence ID" value="KAJ2777828.1"/>
    <property type="molecule type" value="Genomic_DNA"/>
</dbReference>
<feature type="compositionally biased region" description="Polar residues" evidence="4">
    <location>
        <begin position="38"/>
        <end position="54"/>
    </location>
</feature>
<dbReference type="AlphaFoldDB" id="A0A9W8LGB8"/>
<feature type="compositionally biased region" description="Basic and acidic residues" evidence="4">
    <location>
        <begin position="187"/>
        <end position="217"/>
    </location>
</feature>
<evidence type="ECO:0000256" key="1">
    <source>
        <dbReference type="ARBA" id="ARBA00003548"/>
    </source>
</evidence>
<feature type="compositionally biased region" description="Basic and acidic residues" evidence="4">
    <location>
        <begin position="62"/>
        <end position="75"/>
    </location>
</feature>
<proteinExistence type="inferred from homology"/>
<name>A0A9W8LGB8_9FUNG</name>
<dbReference type="OrthoDB" id="5578174at2759"/>
<gene>
    <name evidence="5" type="primary">RRG9</name>
    <name evidence="5" type="ORF">GGI15_004384</name>
</gene>
<protein>
    <recommendedName>
        <fullName evidence="3">Required for respiratory growth protein 9, mitochondrial</fullName>
    </recommendedName>
</protein>
<keyword evidence="6" id="KW-1185">Reference proteome</keyword>
<feature type="region of interest" description="Disordered" evidence="4">
    <location>
        <begin position="186"/>
        <end position="226"/>
    </location>
</feature>
<evidence type="ECO:0000313" key="6">
    <source>
        <dbReference type="Proteomes" id="UP001140172"/>
    </source>
</evidence>
<dbReference type="InterPro" id="IPR010487">
    <property type="entry name" value="NGRN/Rrg9"/>
</dbReference>
<feature type="compositionally biased region" description="Basic and acidic residues" evidence="4">
    <location>
        <begin position="85"/>
        <end position="112"/>
    </location>
</feature>
<feature type="region of interest" description="Disordered" evidence="4">
    <location>
        <begin position="1"/>
        <end position="112"/>
    </location>
</feature>
<evidence type="ECO:0000313" key="5">
    <source>
        <dbReference type="EMBL" id="KAJ2777828.1"/>
    </source>
</evidence>
<evidence type="ECO:0000256" key="4">
    <source>
        <dbReference type="SAM" id="MobiDB-lite"/>
    </source>
</evidence>
<comment type="function">
    <text evidence="1">Required for respiratory activity and maintenance and expression of the mitochondrial genome.</text>
</comment>
<evidence type="ECO:0000256" key="2">
    <source>
        <dbReference type="ARBA" id="ARBA00010895"/>
    </source>
</evidence>
<comment type="caution">
    <text evidence="5">The sequence shown here is derived from an EMBL/GenBank/DDBJ whole genome shotgun (WGS) entry which is preliminary data.</text>
</comment>
<comment type="similarity">
    <text evidence="2">Belongs to the RRG9 family.</text>
</comment>
<accession>A0A9W8LGB8</accession>